<feature type="chain" id="PRO_5046731565" description="RING-type domain-containing protein" evidence="4">
    <location>
        <begin position="20"/>
        <end position="1961"/>
    </location>
</feature>
<dbReference type="SUPFAM" id="SSF50965">
    <property type="entry name" value="Galactose oxidase, central domain"/>
    <property type="match status" value="1"/>
</dbReference>
<keyword evidence="7" id="KW-1185">Reference proteome</keyword>
<dbReference type="Pfam" id="PF13639">
    <property type="entry name" value="zf-RING_2"/>
    <property type="match status" value="1"/>
</dbReference>
<feature type="non-terminal residue" evidence="6">
    <location>
        <position position="1961"/>
    </location>
</feature>
<dbReference type="InterPro" id="IPR013083">
    <property type="entry name" value="Znf_RING/FYVE/PHD"/>
</dbReference>
<evidence type="ECO:0000313" key="6">
    <source>
        <dbReference type="EMBL" id="GLI69496.1"/>
    </source>
</evidence>
<organism evidence="6 7">
    <name type="scientific">Volvox africanus</name>
    <dbReference type="NCBI Taxonomy" id="51714"/>
    <lineage>
        <taxon>Eukaryota</taxon>
        <taxon>Viridiplantae</taxon>
        <taxon>Chlorophyta</taxon>
        <taxon>core chlorophytes</taxon>
        <taxon>Chlorophyceae</taxon>
        <taxon>CS clade</taxon>
        <taxon>Chlamydomonadales</taxon>
        <taxon>Volvocaceae</taxon>
        <taxon>Volvox</taxon>
    </lineage>
</organism>
<feature type="compositionally biased region" description="Low complexity" evidence="2">
    <location>
        <begin position="1650"/>
        <end position="1659"/>
    </location>
</feature>
<evidence type="ECO:0000256" key="2">
    <source>
        <dbReference type="SAM" id="MobiDB-lite"/>
    </source>
</evidence>
<name>A0ABQ5SIM9_9CHLO</name>
<comment type="caution">
    <text evidence="6">The sequence shown here is derived from an EMBL/GenBank/DDBJ whole genome shotgun (WGS) entry which is preliminary data.</text>
</comment>
<dbReference type="EMBL" id="BSDZ01000086">
    <property type="protein sequence ID" value="GLI69496.1"/>
    <property type="molecule type" value="Genomic_DNA"/>
</dbReference>
<dbReference type="InterPro" id="IPR051826">
    <property type="entry name" value="E3_ubiquitin-ligase_domain"/>
</dbReference>
<keyword evidence="1" id="KW-0479">Metal-binding</keyword>
<keyword evidence="3" id="KW-0812">Transmembrane</keyword>
<sequence length="1961" mass="207482">MWAGLACLCLCILPSLGHGFNWTTALNASNVAPEPRSLASLSGFANESVIYVYGGFSHSRNAWLTETWKLQVEERHPQWAKLAEGPFQHASLVNLDGVVLLVGGRNDDGRINDKLYWLNVTTGTWMAAKVKGDAAPPLYRHTAVSYTVDGLPRVLLCGGLKVTTNATVNDVYELSYDVASAEYMFEKLSNMPQPLFGHSLAVGANSKVYVSGGISGSFEVLPTAALPPKLAQLMDVTGEPSKSTASASARVFEFTRGLESGNWSELGTAPRPSAFHASWIDGDALYMHGGVQGRAENSSAAPHGLQIVNILNAAASPSFYNLTAVNEALGLWGDLQPGNVSGAAVWVNSSSTDPLQARVWMFGGWATPQPLPIWTDSYLSPQDSSLIWRLNSSVSRWLAPLQGGMAPRGAAGLLAVPMRVRGARKMLVLGGRAAKGWTGAMPGDTALSYALSDLPLSPLNDPLDSARAYQLYDMWLIDQVTGEREVVWNFACPAYPLGSLECPTAVGRLWDRRLLEFYDAEADPGGSAAAIYLQAEEMAGTNDPNSAKLQPGIWKLELDVINLSAADGPFNATVATWTSLLPKASTPVQPGVKSCYPRVLYGAAHLVSMIFTNTSYIALHGGLVTSNNSLWNTVSSSVCLLELGPVTRWLLQPNFAYAMPQARYRHACASRTGLKNYAMTCYGGWGNESGRVLEDAWTLTLPGGVSVGAGMTTFIGEWSVAHANYTALRPGPRIDHWMLPVRGVTKSNSSSSAAEAFSPVLLVGGSATAVTGRQAPLPHQPIWLLDSAACADPDAPLSNSTSAWKPDRRAQVWLSLLPRGTLPGVANTTAGAEPPLHTWALAAAAIVKTESCSELWLLLAEASEGAVGDVRAIKAVASSGGCLSASERPYCGTLLYSDDVAMRCWSGAELLLSTPGVTLSGSPDALKLQSSSGGFTLVDPDGATVPFKGVDIASGSFRSGIMLPPGLKLDDLTLVAYGRPYIYLGNTSAGQNWTLSLPPPYKVIVQLRLPNGTLPSSISIELRVRDWDGLDRKRRSDNQLALNTGPDIKASNVIASDLCTTGANGTAEFYVMNTSFMHFPGVVSYVVAFTLPDSVKQYTVQLKSPNEAATTTVVMVNGKNTNTLPNGGTDGVYITFNVTFESPNGTELQLPELKQRNWTAEVLSLPDKNCVYNFSSPYFNKTVKLPKSLPPGDYSIQMYDANCNTGPGSLYYLKASTDFVVQDNNMPTVSVVIPVSSVWLNVNFNGSVAPGILSFVKPTNVWVRLFTMKPTVALWSQSMLGRNDNLWALLPEMEYMAEFYFPCSEPCSSAQEINLHNYNFTTPSLLNGIGTYLPLNIILPLTLLCGRPQWLLSPVLNFIENKRSGMFLDSRHSVAYINGTNCTWRINTGQPVADFRIMYSGWNGTFTIRSDKLIDVLKDTTVNKLYQVLVSNVSIEFVSNTNGVMENFQVSWEGHGIRTSMPPQFIMMIAASSAAAGAMLLFLCLWHCVFRPVQMRRQQVAAAMAAAASAAVNAAGNAPGGRGGNRNRVPRRYLRMMTTSVYSVRDAAAAVTASAQAAAASVTSKDALKVCTSDGAANKDADTTSAVAELPGHHRHQGILDAARERRALERPTSARLDKPQPAPVAVVVTAGAVPTVGPMTSLPAPPSSSGPGSHSEPEASGGEICAICLSEFEDGEHVKHLPCKHFYHVACIDQWLGRDITCPLCKDNVLDALKSLFGPLPARGGNARQGRVGDEDAVAVGVGTAVAAAPAPAVPGGDDIRGLGGGAGRAVSGSGAANGGDLEMVVILPYDPAAPGGNGSGGRGILTELPGSVTTGDSGPGRHSVGHGLTAAVTNRAGSSISSGQAGVMASAAAAGAVAMAAGPAGPVSSSDSRELRPTRRNISADLTADQEGTSSDCDSGDDSEYDNVSHQPRHGSRVAAAVVAGAAAANNTARSHGFRSVRAPPPMPLGSGAEVAATR</sequence>
<gene>
    <name evidence="6" type="ORF">VaNZ11_014130</name>
</gene>
<evidence type="ECO:0000256" key="4">
    <source>
        <dbReference type="SAM" id="SignalP"/>
    </source>
</evidence>
<dbReference type="PROSITE" id="PS50089">
    <property type="entry name" value="ZF_RING_2"/>
    <property type="match status" value="1"/>
</dbReference>
<feature type="domain" description="RING-type" evidence="5">
    <location>
        <begin position="1666"/>
        <end position="1707"/>
    </location>
</feature>
<dbReference type="InterPro" id="IPR011043">
    <property type="entry name" value="Gal_Oxase/kelch_b-propeller"/>
</dbReference>
<feature type="signal peptide" evidence="4">
    <location>
        <begin position="1"/>
        <end position="19"/>
    </location>
</feature>
<evidence type="ECO:0000259" key="5">
    <source>
        <dbReference type="PROSITE" id="PS50089"/>
    </source>
</evidence>
<evidence type="ECO:0000256" key="1">
    <source>
        <dbReference type="PROSITE-ProRule" id="PRU00175"/>
    </source>
</evidence>
<feature type="region of interest" description="Disordered" evidence="2">
    <location>
        <begin position="1638"/>
        <end position="1659"/>
    </location>
</feature>
<protein>
    <recommendedName>
        <fullName evidence="5">RING-type domain-containing protein</fullName>
    </recommendedName>
</protein>
<dbReference type="InterPro" id="IPR001841">
    <property type="entry name" value="Znf_RING"/>
</dbReference>
<dbReference type="Gene3D" id="3.30.40.10">
    <property type="entry name" value="Zinc/RING finger domain, C3HC4 (zinc finger)"/>
    <property type="match status" value="1"/>
</dbReference>
<keyword evidence="3" id="KW-1133">Transmembrane helix</keyword>
<proteinExistence type="predicted"/>
<dbReference type="Gene3D" id="2.120.10.80">
    <property type="entry name" value="Kelch-type beta propeller"/>
    <property type="match status" value="2"/>
</dbReference>
<dbReference type="SUPFAM" id="SSF117281">
    <property type="entry name" value="Kelch motif"/>
    <property type="match status" value="1"/>
</dbReference>
<dbReference type="Pfam" id="PF24681">
    <property type="entry name" value="Kelch_KLHDC2_KLHL20_DRC7"/>
    <property type="match status" value="1"/>
</dbReference>
<evidence type="ECO:0000256" key="3">
    <source>
        <dbReference type="SAM" id="Phobius"/>
    </source>
</evidence>
<feature type="region of interest" description="Disordered" evidence="2">
    <location>
        <begin position="1931"/>
        <end position="1961"/>
    </location>
</feature>
<dbReference type="PANTHER" id="PTHR22765">
    <property type="entry name" value="RING FINGER AND PROTEASE ASSOCIATED DOMAIN-CONTAINING"/>
    <property type="match status" value="1"/>
</dbReference>
<reference evidence="6 7" key="1">
    <citation type="journal article" date="2023" name="IScience">
        <title>Expanded male sex-determining region conserved during the evolution of homothallism in the green alga Volvox.</title>
        <authorList>
            <person name="Yamamoto K."/>
            <person name="Matsuzaki R."/>
            <person name="Mahakham W."/>
            <person name="Heman W."/>
            <person name="Sekimoto H."/>
            <person name="Kawachi M."/>
            <person name="Minakuchi Y."/>
            <person name="Toyoda A."/>
            <person name="Nozaki H."/>
        </authorList>
    </citation>
    <scope>NUCLEOTIDE SEQUENCE [LARGE SCALE GENOMIC DNA]</scope>
    <source>
        <strain evidence="6 7">NIES-4468</strain>
    </source>
</reference>
<keyword evidence="1" id="KW-0863">Zinc-finger</keyword>
<dbReference type="InterPro" id="IPR015915">
    <property type="entry name" value="Kelch-typ_b-propeller"/>
</dbReference>
<keyword evidence="3" id="KW-0472">Membrane</keyword>
<dbReference type="SMART" id="SM00184">
    <property type="entry name" value="RING"/>
    <property type="match status" value="1"/>
</dbReference>
<keyword evidence="1" id="KW-0862">Zinc</keyword>
<dbReference type="SUPFAM" id="SSF57850">
    <property type="entry name" value="RING/U-box"/>
    <property type="match status" value="1"/>
</dbReference>
<dbReference type="Proteomes" id="UP001165090">
    <property type="component" value="Unassembled WGS sequence"/>
</dbReference>
<feature type="region of interest" description="Disordered" evidence="2">
    <location>
        <begin position="1575"/>
        <end position="1596"/>
    </location>
</feature>
<dbReference type="PANTHER" id="PTHR22765:SF430">
    <property type="entry name" value="RECEPTOR HOMOLOGY REGION, TRANSMEMBRANE DOMAIN- AND RING DOMAIN-CONTAINING PROTEIN 2"/>
    <property type="match status" value="1"/>
</dbReference>
<feature type="transmembrane region" description="Helical" evidence="3">
    <location>
        <begin position="1465"/>
        <end position="1489"/>
    </location>
</feature>
<feature type="region of interest" description="Disordered" evidence="2">
    <location>
        <begin position="1883"/>
        <end position="1919"/>
    </location>
</feature>
<evidence type="ECO:0000313" key="7">
    <source>
        <dbReference type="Proteomes" id="UP001165090"/>
    </source>
</evidence>
<keyword evidence="4" id="KW-0732">Signal</keyword>
<accession>A0ABQ5SIM9</accession>